<accession>A0A9J6BPV3</accession>
<organism evidence="2 3">
    <name type="scientific">Polypedilum vanderplanki</name>
    <name type="common">Sleeping chironomid midge</name>
    <dbReference type="NCBI Taxonomy" id="319348"/>
    <lineage>
        <taxon>Eukaryota</taxon>
        <taxon>Metazoa</taxon>
        <taxon>Ecdysozoa</taxon>
        <taxon>Arthropoda</taxon>
        <taxon>Hexapoda</taxon>
        <taxon>Insecta</taxon>
        <taxon>Pterygota</taxon>
        <taxon>Neoptera</taxon>
        <taxon>Endopterygota</taxon>
        <taxon>Diptera</taxon>
        <taxon>Nematocera</taxon>
        <taxon>Chironomoidea</taxon>
        <taxon>Chironomidae</taxon>
        <taxon>Chironominae</taxon>
        <taxon>Polypedilum</taxon>
        <taxon>Polypedilum</taxon>
    </lineage>
</organism>
<evidence type="ECO:0000313" key="2">
    <source>
        <dbReference type="EMBL" id="KAG5671725.1"/>
    </source>
</evidence>
<keyword evidence="3" id="KW-1185">Reference proteome</keyword>
<reference evidence="2" key="1">
    <citation type="submission" date="2021-03" db="EMBL/GenBank/DDBJ databases">
        <title>Chromosome level genome of the anhydrobiotic midge Polypedilum vanderplanki.</title>
        <authorList>
            <person name="Yoshida Y."/>
            <person name="Kikawada T."/>
            <person name="Gusev O."/>
        </authorList>
    </citation>
    <scope>NUCLEOTIDE SEQUENCE</scope>
    <source>
        <strain evidence="2">NIAS01</strain>
        <tissue evidence="2">Whole body or cell culture</tissue>
    </source>
</reference>
<feature type="coiled-coil region" evidence="1">
    <location>
        <begin position="1009"/>
        <end position="1036"/>
    </location>
</feature>
<gene>
    <name evidence="2" type="ORF">PVAND_001905</name>
</gene>
<dbReference type="EMBL" id="JADBJN010000003">
    <property type="protein sequence ID" value="KAG5671725.1"/>
    <property type="molecule type" value="Genomic_DNA"/>
</dbReference>
<dbReference type="OrthoDB" id="7758506at2759"/>
<evidence type="ECO:0000256" key="1">
    <source>
        <dbReference type="SAM" id="Coils"/>
    </source>
</evidence>
<protein>
    <submittedName>
        <fullName evidence="2">Uncharacterized protein</fullName>
    </submittedName>
</protein>
<proteinExistence type="predicted"/>
<comment type="caution">
    <text evidence="2">The sequence shown here is derived from an EMBL/GenBank/DDBJ whole genome shotgun (WGS) entry which is preliminary data.</text>
</comment>
<evidence type="ECO:0000313" key="3">
    <source>
        <dbReference type="Proteomes" id="UP001107558"/>
    </source>
</evidence>
<sequence length="1317" mass="154911">MEKLSTSIQITPSPTQCSDPIEKLFDWNAEKPRPISEYIDGNFSQPFNKVAHELRTIGGLGRMNCVKKNRRQILVNRPTQVQKISHTTTKLMPHLNLTDEMKFVACDGKKKLSIQKHVERVKFAENLPKIENVLSTQKTREFNHENPYNLDFAALNDYQQQKSDFENFEKQRRSEIIRRIMETKRLKTKGADEILQEERDKIFGLPAFFDIVERETIMKKIDEDEAELSSTKCTVISKMNKPRIKEIAKLHYEHKREKLRQQLITKKAADEAKEKKMQQCKELEQENLIFRLVDESFPSSECNYNEPNEIKNPSLDITNEINNFARLNAIDDISCGYRIGKDNEAVLRSFHDPFYSEPRGRSNLHIVEKLKNDDEGLTKIQKVDKILNDPKYLNRPPKGKVFSSLKAPCDPNDDKTALFSNEKNKQKNNETTQSAIRNHIQQIELAIKRRNCKKSKVRKTQSTDMNETIRRYQRMNFMGILTMRKKSKIEGIVNEITENSALTCEDKSTSKDKHLNGKITPEGIRLKPKIPAIVEETRDSDNDDKEEIEDVYEQSKVISAFVNAKPRGNDPEKLHIDKSLPWIQNEVNVTRARLQNDLEMNAENRNIAIENDEDKKAHVKCDKEKIKDENLSEMKRSYHKIIATMFHNYSDIKLNNDDSENMTEMQAALSTSTLSSVGTNFTNDSGSCIFVMNEQIPIRKFNMEKKFQNRSLIKTKSQPQMHSEPYYTDNIEVMRQLLKTPDRFHTYRTRSCANIRQRVKVESVDYGDEIIGNKSVLATDIDDSYTKEFYQEHSRTEYRFKRISEMKKLRESFRMKFETYFIMEKFIQDQISEEISIEEMEEIAETLKEYESFLLEYKTSLKRETREKSQQLNFLYAMNDKLLVKRNEIYLQIEPLKTLIIKQGSVFKEYLKYQKFQYMLMPIKWRIKYDHLNRDANGNLEEYQTSIKASEMKGLWDQNHVTAETIMDYIENVYLPTKFENQKTFENVDEFMTAINSIKVKNIKALAKYTYAANKLNKLKKELAISEEENQKLIKFCENSSSSLKTRWKHLVQQVERLKNGVQMIIEKRLHDIFSSNFNNTLTIATDMLYKKIICKTSCGRLGHISTIEKFALIEEKVLAIFTELDKIPNELIVKIEKEVRIKWRKQLRIAENAYKIEQNIENSMIQVVRLLQKPPKKEKRVGKLPRSVLRKRPTKKVKMPPALTPIEEEYAKAFTEFTGDDVDETTIKNVKRMVEKIKHESIPFYIDHMLEKLGCGITKWSPLDTDRILKEEEQMMKFKNLLPEVKKQLHLWEIMREQVKNENIKKTSYLYEKIKK</sequence>
<dbReference type="Proteomes" id="UP001107558">
    <property type="component" value="Chromosome 3"/>
</dbReference>
<keyword evidence="1" id="KW-0175">Coiled coil</keyword>
<name>A0A9J6BPV3_POLVA</name>